<name>A0A291RX84_9NOCA</name>
<dbReference type="Pfam" id="PF04199">
    <property type="entry name" value="Cyclase"/>
    <property type="match status" value="1"/>
</dbReference>
<dbReference type="InterPro" id="IPR007325">
    <property type="entry name" value="KFase/CYL"/>
</dbReference>
<sequence length="221" mass="23557">MSRRLIELSHVIRDGMITYPGIPGPQISDHLSRADSRGHYAPGTEFQFGRITLVANTGTYLDTPFHRYADGVDLAGVGIDAVADLDGVVIPVTETDSPAIDRAALTAHEVTGRAVLIHTGWDRHWGSEEYFHGHPYLTADAVDWLVGQRPALVGIDSLNIDGTGDGTRPAHTALLAAGIPIVEHLCGLNRLPPNGFRFHAAPLAVAGMGTFPVRAYAVIGG</sequence>
<dbReference type="InterPro" id="IPR037175">
    <property type="entry name" value="KFase_sf"/>
</dbReference>
<dbReference type="GeneID" id="88361073"/>
<dbReference type="Gene3D" id="3.50.30.50">
    <property type="entry name" value="Putative cyclase"/>
    <property type="match status" value="1"/>
</dbReference>
<dbReference type="GO" id="GO:0019441">
    <property type="term" value="P:L-tryptophan catabolic process to kynurenine"/>
    <property type="evidence" value="ECO:0007669"/>
    <property type="project" value="InterPro"/>
</dbReference>
<reference evidence="1 2" key="1">
    <citation type="submission" date="2017-10" db="EMBL/GenBank/DDBJ databases">
        <title>Comparative genomics between pathogenic Norcardia.</title>
        <authorList>
            <person name="Zeng L."/>
        </authorList>
    </citation>
    <scope>NUCLEOTIDE SEQUENCE [LARGE SCALE GENOMIC DNA]</scope>
    <source>
        <strain evidence="1 2">NC_YFY_NT001</strain>
    </source>
</reference>
<dbReference type="KEGG" id="ntp:CRH09_27635"/>
<evidence type="ECO:0000313" key="2">
    <source>
        <dbReference type="Proteomes" id="UP000221961"/>
    </source>
</evidence>
<dbReference type="AlphaFoldDB" id="A0A291RX84"/>
<proteinExistence type="predicted"/>
<organism evidence="1 2">
    <name type="scientific">Nocardia terpenica</name>
    <dbReference type="NCBI Taxonomy" id="455432"/>
    <lineage>
        <taxon>Bacteria</taxon>
        <taxon>Bacillati</taxon>
        <taxon>Actinomycetota</taxon>
        <taxon>Actinomycetes</taxon>
        <taxon>Mycobacteriales</taxon>
        <taxon>Nocardiaceae</taxon>
        <taxon>Nocardia</taxon>
    </lineage>
</organism>
<protein>
    <submittedName>
        <fullName evidence="1">Cyclase</fullName>
    </submittedName>
</protein>
<dbReference type="GO" id="GO:0004061">
    <property type="term" value="F:arylformamidase activity"/>
    <property type="evidence" value="ECO:0007669"/>
    <property type="project" value="InterPro"/>
</dbReference>
<dbReference type="RefSeq" id="WP_098698960.1">
    <property type="nucleotide sequence ID" value="NZ_CP023778.1"/>
</dbReference>
<dbReference type="PANTHER" id="PTHR31118:SF32">
    <property type="entry name" value="KYNURENINE FORMAMIDASE"/>
    <property type="match status" value="1"/>
</dbReference>
<dbReference type="PANTHER" id="PTHR31118">
    <property type="entry name" value="CYCLASE-LIKE PROTEIN 2"/>
    <property type="match status" value="1"/>
</dbReference>
<dbReference type="SUPFAM" id="SSF102198">
    <property type="entry name" value="Putative cyclase"/>
    <property type="match status" value="1"/>
</dbReference>
<dbReference type="EMBL" id="CP023778">
    <property type="protein sequence ID" value="ATL72136.1"/>
    <property type="molecule type" value="Genomic_DNA"/>
</dbReference>
<dbReference type="Proteomes" id="UP000221961">
    <property type="component" value="Chromosome"/>
</dbReference>
<evidence type="ECO:0000313" key="1">
    <source>
        <dbReference type="EMBL" id="ATL72136.1"/>
    </source>
</evidence>
<accession>A0A291RX84</accession>
<gene>
    <name evidence="1" type="ORF">CRH09_27635</name>
</gene>